<feature type="region of interest" description="Disordered" evidence="4">
    <location>
        <begin position="366"/>
        <end position="414"/>
    </location>
</feature>
<dbReference type="PRINTS" id="PR00417">
    <property type="entry name" value="PRTPISMRASEI"/>
</dbReference>
<keyword evidence="1" id="KW-0799">Topoisomerase</keyword>
<evidence type="ECO:0000256" key="2">
    <source>
        <dbReference type="ARBA" id="ARBA00023125"/>
    </source>
</evidence>
<dbReference type="InterPro" id="IPR013824">
    <property type="entry name" value="Topo_IA_cen_sub1"/>
</dbReference>
<dbReference type="Gene3D" id="1.10.290.10">
    <property type="entry name" value="Topoisomerase I, domain 4"/>
    <property type="match status" value="1"/>
</dbReference>
<accession>A0A9X3EZR9</accession>
<evidence type="ECO:0000313" key="6">
    <source>
        <dbReference type="EMBL" id="MCY1008688.1"/>
    </source>
</evidence>
<dbReference type="EC" id="5.6.2.-" evidence="6"/>
<dbReference type="PROSITE" id="PS00396">
    <property type="entry name" value="TOPO_IA_1"/>
    <property type="match status" value="1"/>
</dbReference>
<dbReference type="Pfam" id="PF01131">
    <property type="entry name" value="Topoisom_bac"/>
    <property type="match status" value="1"/>
</dbReference>
<dbReference type="Proteomes" id="UP001150924">
    <property type="component" value="Unassembled WGS sequence"/>
</dbReference>
<proteinExistence type="predicted"/>
<dbReference type="GO" id="GO:0006281">
    <property type="term" value="P:DNA repair"/>
    <property type="evidence" value="ECO:0007669"/>
    <property type="project" value="TreeGrafter"/>
</dbReference>
<evidence type="ECO:0000313" key="7">
    <source>
        <dbReference type="Proteomes" id="UP001150924"/>
    </source>
</evidence>
<feature type="compositionally biased region" description="Pro residues" evidence="4">
    <location>
        <begin position="388"/>
        <end position="397"/>
    </location>
</feature>
<dbReference type="SMART" id="SM00437">
    <property type="entry name" value="TOP1Ac"/>
    <property type="match status" value="1"/>
</dbReference>
<keyword evidence="2" id="KW-0238">DNA-binding</keyword>
<dbReference type="RefSeq" id="WP_267771296.1">
    <property type="nucleotide sequence ID" value="NZ_JAPNKE010000002.1"/>
</dbReference>
<dbReference type="GO" id="GO:0006265">
    <property type="term" value="P:DNA topological change"/>
    <property type="evidence" value="ECO:0007669"/>
    <property type="project" value="InterPro"/>
</dbReference>
<protein>
    <submittedName>
        <fullName evidence="6">DNA topoisomerase</fullName>
        <ecNumber evidence="6">5.6.2.-</ecNumber>
    </submittedName>
</protein>
<comment type="caution">
    <text evidence="6">The sequence shown here is derived from an EMBL/GenBank/DDBJ whole genome shotgun (WGS) entry which is preliminary data.</text>
</comment>
<dbReference type="GO" id="GO:0003677">
    <property type="term" value="F:DNA binding"/>
    <property type="evidence" value="ECO:0007669"/>
    <property type="project" value="UniProtKB-KW"/>
</dbReference>
<organism evidence="6 7">
    <name type="scientific">Nannocystis pusilla</name>
    <dbReference type="NCBI Taxonomy" id="889268"/>
    <lineage>
        <taxon>Bacteria</taxon>
        <taxon>Pseudomonadati</taxon>
        <taxon>Myxococcota</taxon>
        <taxon>Polyangia</taxon>
        <taxon>Nannocystales</taxon>
        <taxon>Nannocystaceae</taxon>
        <taxon>Nannocystis</taxon>
    </lineage>
</organism>
<dbReference type="Gene3D" id="1.10.460.10">
    <property type="entry name" value="Topoisomerase I, domain 2"/>
    <property type="match status" value="1"/>
</dbReference>
<dbReference type="PANTHER" id="PTHR11390:SF21">
    <property type="entry name" value="DNA TOPOISOMERASE 3-ALPHA"/>
    <property type="match status" value="1"/>
</dbReference>
<dbReference type="EMBL" id="JAPNKE010000002">
    <property type="protein sequence ID" value="MCY1008688.1"/>
    <property type="molecule type" value="Genomic_DNA"/>
</dbReference>
<evidence type="ECO:0000259" key="5">
    <source>
        <dbReference type="PROSITE" id="PS52039"/>
    </source>
</evidence>
<dbReference type="Gene3D" id="2.70.20.10">
    <property type="entry name" value="Topoisomerase I, domain 3"/>
    <property type="match status" value="1"/>
</dbReference>
<dbReference type="GO" id="GO:0003917">
    <property type="term" value="F:DNA topoisomerase type I (single strand cut, ATP-independent) activity"/>
    <property type="evidence" value="ECO:0007669"/>
    <property type="project" value="InterPro"/>
</dbReference>
<dbReference type="SUPFAM" id="SSF56712">
    <property type="entry name" value="Prokaryotic type I DNA topoisomerase"/>
    <property type="match status" value="1"/>
</dbReference>
<keyword evidence="7" id="KW-1185">Reference proteome</keyword>
<dbReference type="GO" id="GO:0043597">
    <property type="term" value="C:cytoplasmic replication fork"/>
    <property type="evidence" value="ECO:0007669"/>
    <property type="project" value="TreeGrafter"/>
</dbReference>
<sequence length="571" mass="61361">MEAAAIVARAFAGRAAIASIKAETRSIPPPLLYDLTELQRHANRLYGLSAQKTLDIAQSLYERHKLISYPRTDSRHLSAAVAATLGDVVAAVGGQYPGLLAPGTGTRPLGRRFVDDARVTDHHAILPTAKSAGEGLTAHEQKIYDLICRRLLAAWHEDYVYSATTVITTITSADEPAIVDHYESRGTAIQKHGWKVLEVGHGKSPAKPRGKAAANETDPGDQALPAGLARGQSQQVLEAKALEKQTRPPPRHTEATLLTAMETAGRTLEEKELSDAMRDLGLGTPATRAQIIETLLRREYTIREGKSLAATDKGIYLISVVHPDVKSPAMTGEWEAKLKRMSRGEGDLPTFMAAIESFVTEVVGRVTGLSPPPAPSPRAGGEKRPPTTSEPPDPRTSPAPCARASPLRPVPLAAHPRVTRPPYLLELRRIAGPPAISLPPLARPLRAPGPPAIPSRPIPRRRRNAVPQPTSSPLLPRPHRAAEPPATSSQPRPRPGPEPSATSLIPPLRPCPDAAPRATSLIPPPQPRVPTTALIPSPRLRLAAPRATMPRPHPRPRLAALLRMAAWIPPP</sequence>
<name>A0A9X3EZR9_9BACT</name>
<feature type="compositionally biased region" description="Low complexity" evidence="4">
    <location>
        <begin position="435"/>
        <end position="446"/>
    </location>
</feature>
<dbReference type="PROSITE" id="PS52039">
    <property type="entry name" value="TOPO_IA_2"/>
    <property type="match status" value="1"/>
</dbReference>
<dbReference type="InterPro" id="IPR023406">
    <property type="entry name" value="Topo_IA_AS"/>
</dbReference>
<gene>
    <name evidence="6" type="ORF">OV079_24630</name>
</gene>
<dbReference type="GO" id="GO:0006310">
    <property type="term" value="P:DNA recombination"/>
    <property type="evidence" value="ECO:0007669"/>
    <property type="project" value="TreeGrafter"/>
</dbReference>
<evidence type="ECO:0000256" key="4">
    <source>
        <dbReference type="SAM" id="MobiDB-lite"/>
    </source>
</evidence>
<evidence type="ECO:0000256" key="1">
    <source>
        <dbReference type="ARBA" id="ARBA00023029"/>
    </source>
</evidence>
<dbReference type="InterPro" id="IPR000380">
    <property type="entry name" value="Topo_IA"/>
</dbReference>
<feature type="domain" description="Topo IA-type catalytic" evidence="5">
    <location>
        <begin position="1"/>
        <end position="363"/>
    </location>
</feature>
<feature type="region of interest" description="Disordered" evidence="4">
    <location>
        <begin position="201"/>
        <end position="226"/>
    </location>
</feature>
<dbReference type="InterPro" id="IPR023405">
    <property type="entry name" value="Topo_IA_core_domain"/>
</dbReference>
<feature type="region of interest" description="Disordered" evidence="4">
    <location>
        <begin position="435"/>
        <end position="554"/>
    </location>
</feature>
<feature type="compositionally biased region" description="Pro residues" evidence="4">
    <location>
        <begin position="447"/>
        <end position="457"/>
    </location>
</feature>
<dbReference type="PANTHER" id="PTHR11390">
    <property type="entry name" value="PROKARYOTIC DNA TOPOISOMERASE"/>
    <property type="match status" value="1"/>
</dbReference>
<reference evidence="6" key="1">
    <citation type="submission" date="2022-11" db="EMBL/GenBank/DDBJ databases">
        <title>Minimal conservation of predation-associated metabolite biosynthetic gene clusters underscores biosynthetic potential of Myxococcota including descriptions for ten novel species: Archangium lansinium sp. nov., Myxococcus landrumus sp. nov., Nannocystis bai.</title>
        <authorList>
            <person name="Ahearne A."/>
            <person name="Stevens C."/>
            <person name="Phillips K."/>
        </authorList>
    </citation>
    <scope>NUCLEOTIDE SEQUENCE</scope>
    <source>
        <strain evidence="6">Na p29</strain>
    </source>
</reference>
<evidence type="ECO:0000256" key="3">
    <source>
        <dbReference type="ARBA" id="ARBA00023235"/>
    </source>
</evidence>
<keyword evidence="3 6" id="KW-0413">Isomerase</keyword>
<dbReference type="InterPro" id="IPR013497">
    <property type="entry name" value="Topo_IA_cen"/>
</dbReference>
<dbReference type="AlphaFoldDB" id="A0A9X3EZR9"/>
<dbReference type="InterPro" id="IPR013826">
    <property type="entry name" value="Topo_IA_cen_sub3"/>
</dbReference>
<dbReference type="InterPro" id="IPR013825">
    <property type="entry name" value="Topo_IA_cen_sub2"/>
</dbReference>
<dbReference type="InterPro" id="IPR003602">
    <property type="entry name" value="Topo_IA_DNA-bd_dom"/>
</dbReference>